<evidence type="ECO:0000256" key="8">
    <source>
        <dbReference type="ARBA" id="ARBA00032024"/>
    </source>
</evidence>
<dbReference type="Pfam" id="PF08546">
    <property type="entry name" value="ApbA_C"/>
    <property type="match status" value="1"/>
</dbReference>
<reference evidence="16" key="1">
    <citation type="submission" date="2017-01" db="EMBL/GenBank/DDBJ databases">
        <authorList>
            <person name="Varghese N."/>
            <person name="Submissions S."/>
        </authorList>
    </citation>
    <scope>NUCLEOTIDE SEQUENCE [LARGE SCALE GENOMIC DNA]</scope>
    <source>
        <strain evidence="16">CGMCC 1.7737</strain>
    </source>
</reference>
<dbReference type="InterPro" id="IPR013328">
    <property type="entry name" value="6PGD_dom2"/>
</dbReference>
<dbReference type="NCBIfam" id="TIGR00745">
    <property type="entry name" value="apbA_panE"/>
    <property type="match status" value="1"/>
</dbReference>
<dbReference type="SUPFAM" id="SSF48179">
    <property type="entry name" value="6-phosphogluconate dehydrogenase C-terminal domain-like"/>
    <property type="match status" value="1"/>
</dbReference>
<keyword evidence="5 12" id="KW-0521">NADP</keyword>
<dbReference type="UniPathway" id="UPA00241"/>
<dbReference type="InterPro" id="IPR050838">
    <property type="entry name" value="Ketopantoate_reductase"/>
</dbReference>
<evidence type="ECO:0000256" key="11">
    <source>
        <dbReference type="ARBA" id="ARBA00056765"/>
    </source>
</evidence>
<sequence length="297" mass="30980">MDIVVFGAGSLGSLVGGLLAREHKVTLVGRDPHATEVRESGLRVGGEFDFRVHPNATSDGNELRADCAIVTVKAFQTEAAAEQLATGEFDAVLSLQNGMGNEEILAEHLDSPILAGTASYGAVLTDPGTVECTGIGEIVLGARKGGGSEAARRLGTAFTSAGIETEIAADMPRRLWEKLAVNAGINPTTALSRVENGAVLSGEANEIAATAARETARVARADGVELTDEDAVSAVETVADATVSNVSSMRQDVESERKTEIDAINGYVVARGGKHGIETPVNRTLSGLVKTWERENE</sequence>
<evidence type="ECO:0000256" key="7">
    <source>
        <dbReference type="ARBA" id="ARBA00023002"/>
    </source>
</evidence>
<dbReference type="InterPro" id="IPR008927">
    <property type="entry name" value="6-PGluconate_DH-like_C_sf"/>
</dbReference>
<comment type="catalytic activity">
    <reaction evidence="10">
        <text>(R)-pantoate + NAD(+) = 2-dehydropantoate + NADH + H(+)</text>
        <dbReference type="Rhea" id="RHEA:61292"/>
        <dbReference type="ChEBI" id="CHEBI:11561"/>
        <dbReference type="ChEBI" id="CHEBI:15378"/>
        <dbReference type="ChEBI" id="CHEBI:15980"/>
        <dbReference type="ChEBI" id="CHEBI:57540"/>
        <dbReference type="ChEBI" id="CHEBI:57945"/>
    </reaction>
    <physiologicalReaction direction="right-to-left" evidence="10">
        <dbReference type="Rhea" id="RHEA:61294"/>
    </physiologicalReaction>
</comment>
<dbReference type="FunFam" id="1.10.1040.10:FF:000017">
    <property type="entry name" value="2-dehydropantoate 2-reductase"/>
    <property type="match status" value="1"/>
</dbReference>
<dbReference type="InterPro" id="IPR003710">
    <property type="entry name" value="ApbA"/>
</dbReference>
<dbReference type="PANTHER" id="PTHR43765:SF2">
    <property type="entry name" value="2-DEHYDROPANTOATE 2-REDUCTASE"/>
    <property type="match status" value="1"/>
</dbReference>
<evidence type="ECO:0000313" key="16">
    <source>
        <dbReference type="Proteomes" id="UP000186914"/>
    </source>
</evidence>
<comment type="function">
    <text evidence="12">Catalyzes the NADPH-dependent reduction of ketopantoate into pantoic acid.</text>
</comment>
<dbReference type="OrthoDB" id="201845at2157"/>
<feature type="domain" description="Ketopantoate reductase C-terminal" evidence="14">
    <location>
        <begin position="173"/>
        <end position="291"/>
    </location>
</feature>
<dbReference type="InterPro" id="IPR036291">
    <property type="entry name" value="NAD(P)-bd_dom_sf"/>
</dbReference>
<dbReference type="Pfam" id="PF02558">
    <property type="entry name" value="ApbA"/>
    <property type="match status" value="1"/>
</dbReference>
<dbReference type="PANTHER" id="PTHR43765">
    <property type="entry name" value="2-DEHYDROPANTOATE 2-REDUCTASE-RELATED"/>
    <property type="match status" value="1"/>
</dbReference>
<keyword evidence="6 12" id="KW-0173">Coenzyme A biosynthesis</keyword>
<feature type="domain" description="Ketopantoate reductase N-terminal" evidence="13">
    <location>
        <begin position="3"/>
        <end position="143"/>
    </location>
</feature>
<evidence type="ECO:0000256" key="3">
    <source>
        <dbReference type="ARBA" id="ARBA00013014"/>
    </source>
</evidence>
<dbReference type="RefSeq" id="WP_076430892.1">
    <property type="nucleotide sequence ID" value="NZ_FTNO01000002.1"/>
</dbReference>
<protein>
    <recommendedName>
        <fullName evidence="4 12">2-dehydropantoate 2-reductase</fullName>
        <ecNumber evidence="3 12">1.1.1.169</ecNumber>
    </recommendedName>
    <alternativeName>
        <fullName evidence="8 12">Ketopantoate reductase</fullName>
    </alternativeName>
</protein>
<evidence type="ECO:0000259" key="14">
    <source>
        <dbReference type="Pfam" id="PF08546"/>
    </source>
</evidence>
<comment type="pathway">
    <text evidence="1 12">Cofactor biosynthesis; coenzyme A biosynthesis.</text>
</comment>
<dbReference type="GO" id="GO:0015940">
    <property type="term" value="P:pantothenate biosynthetic process"/>
    <property type="evidence" value="ECO:0007669"/>
    <property type="project" value="InterPro"/>
</dbReference>
<evidence type="ECO:0000256" key="9">
    <source>
        <dbReference type="ARBA" id="ARBA00047506"/>
    </source>
</evidence>
<keyword evidence="16" id="KW-1185">Reference proteome</keyword>
<dbReference type="GO" id="GO:0050661">
    <property type="term" value="F:NADP binding"/>
    <property type="evidence" value="ECO:0007669"/>
    <property type="project" value="TreeGrafter"/>
</dbReference>
<comment type="similarity">
    <text evidence="2 12">Belongs to the ketopantoate reductase family.</text>
</comment>
<dbReference type="EC" id="1.1.1.169" evidence="3 12"/>
<dbReference type="GO" id="GO:0005737">
    <property type="term" value="C:cytoplasm"/>
    <property type="evidence" value="ECO:0007669"/>
    <property type="project" value="TreeGrafter"/>
</dbReference>
<dbReference type="SUPFAM" id="SSF51735">
    <property type="entry name" value="NAD(P)-binding Rossmann-fold domains"/>
    <property type="match status" value="1"/>
</dbReference>
<comment type="function">
    <text evidence="11">Catalyzes the NAD(P)H-dependent reduction of ketopantoate into pantoic acid.</text>
</comment>
<dbReference type="InterPro" id="IPR013332">
    <property type="entry name" value="KPR_N"/>
</dbReference>
<comment type="catalytic activity">
    <reaction evidence="9">
        <text>(R)-pantoate + NADP(+) = 2-dehydropantoate + NADPH + H(+)</text>
        <dbReference type="Rhea" id="RHEA:16233"/>
        <dbReference type="ChEBI" id="CHEBI:11561"/>
        <dbReference type="ChEBI" id="CHEBI:15378"/>
        <dbReference type="ChEBI" id="CHEBI:15980"/>
        <dbReference type="ChEBI" id="CHEBI:57783"/>
        <dbReference type="ChEBI" id="CHEBI:58349"/>
        <dbReference type="EC" id="1.1.1.169"/>
    </reaction>
    <physiologicalReaction direction="right-to-left" evidence="9">
        <dbReference type="Rhea" id="RHEA:16235"/>
    </physiologicalReaction>
</comment>
<gene>
    <name evidence="15" type="ORF">SAMN05421858_2930</name>
</gene>
<accession>A0A1N7C321</accession>
<evidence type="ECO:0000256" key="4">
    <source>
        <dbReference type="ARBA" id="ARBA00019465"/>
    </source>
</evidence>
<evidence type="ECO:0000259" key="13">
    <source>
        <dbReference type="Pfam" id="PF02558"/>
    </source>
</evidence>
<dbReference type="Gene3D" id="3.40.50.720">
    <property type="entry name" value="NAD(P)-binding Rossmann-like Domain"/>
    <property type="match status" value="1"/>
</dbReference>
<dbReference type="Gene3D" id="1.10.1040.10">
    <property type="entry name" value="N-(1-d-carboxylethyl)-l-norvaline Dehydrogenase, domain 2"/>
    <property type="match status" value="1"/>
</dbReference>
<name>A0A1N7C321_9EURY</name>
<dbReference type="Proteomes" id="UP000186914">
    <property type="component" value="Unassembled WGS sequence"/>
</dbReference>
<evidence type="ECO:0000256" key="6">
    <source>
        <dbReference type="ARBA" id="ARBA00022993"/>
    </source>
</evidence>
<dbReference type="GO" id="GO:0008677">
    <property type="term" value="F:2-dehydropantoate 2-reductase activity"/>
    <property type="evidence" value="ECO:0007669"/>
    <property type="project" value="UniProtKB-EC"/>
</dbReference>
<dbReference type="GO" id="GO:0015937">
    <property type="term" value="P:coenzyme A biosynthetic process"/>
    <property type="evidence" value="ECO:0007669"/>
    <property type="project" value="UniProtKB-UniPathway"/>
</dbReference>
<evidence type="ECO:0000256" key="2">
    <source>
        <dbReference type="ARBA" id="ARBA00007870"/>
    </source>
</evidence>
<proteinExistence type="inferred from homology"/>
<dbReference type="AlphaFoldDB" id="A0A1N7C321"/>
<evidence type="ECO:0000256" key="12">
    <source>
        <dbReference type="RuleBase" id="RU362068"/>
    </source>
</evidence>
<dbReference type="EMBL" id="FTNO01000002">
    <property type="protein sequence ID" value="SIR57980.1"/>
    <property type="molecule type" value="Genomic_DNA"/>
</dbReference>
<organism evidence="15 16">
    <name type="scientific">Haladaptatus litoreus</name>
    <dbReference type="NCBI Taxonomy" id="553468"/>
    <lineage>
        <taxon>Archaea</taxon>
        <taxon>Methanobacteriati</taxon>
        <taxon>Methanobacteriota</taxon>
        <taxon>Stenosarchaea group</taxon>
        <taxon>Halobacteria</taxon>
        <taxon>Halobacteriales</taxon>
        <taxon>Haladaptataceae</taxon>
        <taxon>Haladaptatus</taxon>
    </lineage>
</organism>
<keyword evidence="7 12" id="KW-0560">Oxidoreductase</keyword>
<dbReference type="InterPro" id="IPR013752">
    <property type="entry name" value="KPA_reductase"/>
</dbReference>
<evidence type="ECO:0000313" key="15">
    <source>
        <dbReference type="EMBL" id="SIR57980.1"/>
    </source>
</evidence>
<evidence type="ECO:0000256" key="1">
    <source>
        <dbReference type="ARBA" id="ARBA00004724"/>
    </source>
</evidence>
<evidence type="ECO:0000256" key="5">
    <source>
        <dbReference type="ARBA" id="ARBA00022857"/>
    </source>
</evidence>
<evidence type="ECO:0000256" key="10">
    <source>
        <dbReference type="ARBA" id="ARBA00048196"/>
    </source>
</evidence>